<sequence>MMNTMDPHNISQYPQMGMTQDTFMMTDDAPMQSGTAVRQVTPPSMNAMHFDSNMDYPEGPAVQPAAREEFDPLPCDAVNQRVFDGQQFYKANCLLMEHTDERAYWLQNPVRKAMFGTVIVGQILQRPAAYVHDQSITHWETTGQLVAIKQVSKAMMAQARSCGSAEDPRREHAAMQHLYLVSTGGDAMGVTPTQAMERTGVMVPQDWLQDEHYCYLIMPYCNGGELFDLVGNSGRFSEDEARHWLHQILDSLETLHTAGVSHRDLSLENVMIHNGRAVIIDLGMSLKVPTDQHGRRHLIQPQGPSGKWTYMAPELLEGHRNQAEGFDGYAIDMWAVGVILYIMLTGQTPWKMPHVTDLKFQKYTDGWMEDIMISQGMRLTGNAFCLLQRMLWLNPRDRLCLQQVRSHPWMREGCGATHRSSFQFRSKSLGVEGEEDADENDEGERAEVPEPAKISKGKYTQDDQVSMEDMTVLQETVETYTLNKKALSEEAEELKPLDEEDAYVKAMMAKLTPKAE</sequence>
<dbReference type="Proteomes" id="UP001153069">
    <property type="component" value="Unassembled WGS sequence"/>
</dbReference>
<dbReference type="AlphaFoldDB" id="A0A9N8E340"/>
<dbReference type="GO" id="GO:0005634">
    <property type="term" value="C:nucleus"/>
    <property type="evidence" value="ECO:0007669"/>
    <property type="project" value="TreeGrafter"/>
</dbReference>
<keyword evidence="4 8" id="KW-0418">Kinase</keyword>
<comment type="caution">
    <text evidence="8">The sequence shown here is derived from an EMBL/GenBank/DDBJ whole genome shotgun (WGS) entry which is preliminary data.</text>
</comment>
<keyword evidence="2" id="KW-0808">Transferase</keyword>
<dbReference type="PROSITE" id="PS00109">
    <property type="entry name" value="PROTEIN_KINASE_TYR"/>
    <property type="match status" value="1"/>
</dbReference>
<evidence type="ECO:0000256" key="1">
    <source>
        <dbReference type="ARBA" id="ARBA00022527"/>
    </source>
</evidence>
<feature type="region of interest" description="Disordered" evidence="6">
    <location>
        <begin position="425"/>
        <end position="461"/>
    </location>
</feature>
<dbReference type="PROSITE" id="PS50011">
    <property type="entry name" value="PROTEIN_KINASE_DOM"/>
    <property type="match status" value="1"/>
</dbReference>
<protein>
    <submittedName>
        <fullName evidence="8">Activated protein kinase catalytic subunit alpha-1</fullName>
    </submittedName>
</protein>
<organism evidence="8 9">
    <name type="scientific">Seminavis robusta</name>
    <dbReference type="NCBI Taxonomy" id="568900"/>
    <lineage>
        <taxon>Eukaryota</taxon>
        <taxon>Sar</taxon>
        <taxon>Stramenopiles</taxon>
        <taxon>Ochrophyta</taxon>
        <taxon>Bacillariophyta</taxon>
        <taxon>Bacillariophyceae</taxon>
        <taxon>Bacillariophycidae</taxon>
        <taxon>Naviculales</taxon>
        <taxon>Naviculaceae</taxon>
        <taxon>Seminavis</taxon>
    </lineage>
</organism>
<evidence type="ECO:0000313" key="9">
    <source>
        <dbReference type="Proteomes" id="UP001153069"/>
    </source>
</evidence>
<dbReference type="EMBL" id="CAICTM010000567">
    <property type="protein sequence ID" value="CAB9513045.1"/>
    <property type="molecule type" value="Genomic_DNA"/>
</dbReference>
<evidence type="ECO:0000256" key="5">
    <source>
        <dbReference type="ARBA" id="ARBA00022840"/>
    </source>
</evidence>
<feature type="compositionally biased region" description="Acidic residues" evidence="6">
    <location>
        <begin position="432"/>
        <end position="442"/>
    </location>
</feature>
<dbReference type="Gene3D" id="1.10.510.10">
    <property type="entry name" value="Transferase(Phosphotransferase) domain 1"/>
    <property type="match status" value="1"/>
</dbReference>
<gene>
    <name evidence="8" type="ORF">SEMRO_568_G168150.1</name>
</gene>
<dbReference type="InterPro" id="IPR011009">
    <property type="entry name" value="Kinase-like_dom_sf"/>
</dbReference>
<dbReference type="GO" id="GO:0005524">
    <property type="term" value="F:ATP binding"/>
    <property type="evidence" value="ECO:0007669"/>
    <property type="project" value="UniProtKB-KW"/>
</dbReference>
<keyword evidence="3" id="KW-0547">Nucleotide-binding</keyword>
<dbReference type="Pfam" id="PF00069">
    <property type="entry name" value="Pkinase"/>
    <property type="match status" value="1"/>
</dbReference>
<dbReference type="InterPro" id="IPR008266">
    <property type="entry name" value="Tyr_kinase_AS"/>
</dbReference>
<feature type="domain" description="Protein kinase" evidence="7">
    <location>
        <begin position="104"/>
        <end position="410"/>
    </location>
</feature>
<dbReference type="SUPFAM" id="SSF56112">
    <property type="entry name" value="Protein kinase-like (PK-like)"/>
    <property type="match status" value="1"/>
</dbReference>
<keyword evidence="5" id="KW-0067">ATP-binding</keyword>
<evidence type="ECO:0000313" key="8">
    <source>
        <dbReference type="EMBL" id="CAB9513045.1"/>
    </source>
</evidence>
<dbReference type="GO" id="GO:0004674">
    <property type="term" value="F:protein serine/threonine kinase activity"/>
    <property type="evidence" value="ECO:0007669"/>
    <property type="project" value="UniProtKB-KW"/>
</dbReference>
<accession>A0A9N8E340</accession>
<evidence type="ECO:0000256" key="2">
    <source>
        <dbReference type="ARBA" id="ARBA00022679"/>
    </source>
</evidence>
<name>A0A9N8E340_9STRA</name>
<dbReference type="PANTHER" id="PTHR24345">
    <property type="entry name" value="SERINE/THREONINE-PROTEIN KINASE PLK"/>
    <property type="match status" value="1"/>
</dbReference>
<evidence type="ECO:0000256" key="4">
    <source>
        <dbReference type="ARBA" id="ARBA00022777"/>
    </source>
</evidence>
<proteinExistence type="predicted"/>
<keyword evidence="9" id="KW-1185">Reference proteome</keyword>
<evidence type="ECO:0000259" key="7">
    <source>
        <dbReference type="PROSITE" id="PS50011"/>
    </source>
</evidence>
<reference evidence="8" key="1">
    <citation type="submission" date="2020-06" db="EMBL/GenBank/DDBJ databases">
        <authorList>
            <consortium name="Plant Systems Biology data submission"/>
        </authorList>
    </citation>
    <scope>NUCLEOTIDE SEQUENCE</scope>
    <source>
        <strain evidence="8">D6</strain>
    </source>
</reference>
<dbReference type="OrthoDB" id="541276at2759"/>
<dbReference type="PANTHER" id="PTHR24345:SF91">
    <property type="entry name" value="SERINE_THREONINE-PROTEIN KINASE PLK4"/>
    <property type="match status" value="1"/>
</dbReference>
<dbReference type="InterPro" id="IPR000719">
    <property type="entry name" value="Prot_kinase_dom"/>
</dbReference>
<evidence type="ECO:0000256" key="6">
    <source>
        <dbReference type="SAM" id="MobiDB-lite"/>
    </source>
</evidence>
<evidence type="ECO:0000256" key="3">
    <source>
        <dbReference type="ARBA" id="ARBA00022741"/>
    </source>
</evidence>
<keyword evidence="1" id="KW-0723">Serine/threonine-protein kinase</keyword>